<dbReference type="InterPro" id="IPR011547">
    <property type="entry name" value="SLC26A/SulP_dom"/>
</dbReference>
<keyword evidence="5 7" id="KW-0472">Membrane</keyword>
<dbReference type="SUPFAM" id="SSF52091">
    <property type="entry name" value="SpoIIaa-like"/>
    <property type="match status" value="1"/>
</dbReference>
<dbReference type="Proteomes" id="UP000636800">
    <property type="component" value="Chromosome 13"/>
</dbReference>
<feature type="compositionally biased region" description="Basic residues" evidence="6">
    <location>
        <begin position="28"/>
        <end position="39"/>
    </location>
</feature>
<feature type="transmembrane region" description="Helical" evidence="7">
    <location>
        <begin position="318"/>
        <end position="335"/>
    </location>
</feature>
<evidence type="ECO:0000256" key="7">
    <source>
        <dbReference type="SAM" id="Phobius"/>
    </source>
</evidence>
<keyword evidence="3 7" id="KW-0812">Transmembrane</keyword>
<feature type="transmembrane region" description="Helical" evidence="7">
    <location>
        <begin position="475"/>
        <end position="497"/>
    </location>
</feature>
<dbReference type="Pfam" id="PF01740">
    <property type="entry name" value="STAS"/>
    <property type="match status" value="1"/>
</dbReference>
<dbReference type="InterPro" id="IPR002645">
    <property type="entry name" value="STAS_dom"/>
</dbReference>
<feature type="transmembrane region" description="Helical" evidence="7">
    <location>
        <begin position="347"/>
        <end position="368"/>
    </location>
</feature>
<keyword evidence="2" id="KW-0813">Transport</keyword>
<dbReference type="InterPro" id="IPR036513">
    <property type="entry name" value="STAS_dom_sf"/>
</dbReference>
<evidence type="ECO:0000259" key="8">
    <source>
        <dbReference type="PROSITE" id="PS50801"/>
    </source>
</evidence>
<feature type="transmembrane region" description="Helical" evidence="7">
    <location>
        <begin position="503"/>
        <end position="525"/>
    </location>
</feature>
<comment type="caution">
    <text evidence="9">The sequence shown here is derived from an EMBL/GenBank/DDBJ whole genome shotgun (WGS) entry which is preliminary data.</text>
</comment>
<dbReference type="EMBL" id="JADCNL010000013">
    <property type="protein sequence ID" value="KAG0454786.1"/>
    <property type="molecule type" value="Genomic_DNA"/>
</dbReference>
<dbReference type="GO" id="GO:0055085">
    <property type="term" value="P:transmembrane transport"/>
    <property type="evidence" value="ECO:0007669"/>
    <property type="project" value="InterPro"/>
</dbReference>
<dbReference type="GO" id="GO:0016020">
    <property type="term" value="C:membrane"/>
    <property type="evidence" value="ECO:0007669"/>
    <property type="project" value="UniProtKB-SubCell"/>
</dbReference>
<name>A0A835PM81_VANPL</name>
<comment type="subcellular location">
    <subcellularLocation>
        <location evidence="1">Membrane</location>
        <topology evidence="1">Multi-pass membrane protein</topology>
    </subcellularLocation>
</comment>
<evidence type="ECO:0000256" key="4">
    <source>
        <dbReference type="ARBA" id="ARBA00022989"/>
    </source>
</evidence>
<keyword evidence="10" id="KW-1185">Reference proteome</keyword>
<evidence type="ECO:0000256" key="2">
    <source>
        <dbReference type="ARBA" id="ARBA00022448"/>
    </source>
</evidence>
<feature type="domain" description="STAS" evidence="8">
    <location>
        <begin position="588"/>
        <end position="711"/>
    </location>
</feature>
<feature type="transmembrane region" description="Helical" evidence="7">
    <location>
        <begin position="532"/>
        <end position="555"/>
    </location>
</feature>
<evidence type="ECO:0000256" key="1">
    <source>
        <dbReference type="ARBA" id="ARBA00004141"/>
    </source>
</evidence>
<dbReference type="Pfam" id="PF00916">
    <property type="entry name" value="Sulfate_transp"/>
    <property type="match status" value="1"/>
</dbReference>
<dbReference type="FunFam" id="3.30.750.24:FF:000002">
    <property type="entry name" value="Sulfate transporter 31"/>
    <property type="match status" value="1"/>
</dbReference>
<dbReference type="OrthoDB" id="108365at2759"/>
<feature type="transmembrane region" description="Helical" evidence="7">
    <location>
        <begin position="271"/>
        <end position="289"/>
    </location>
</feature>
<evidence type="ECO:0000256" key="6">
    <source>
        <dbReference type="SAM" id="MobiDB-lite"/>
    </source>
</evidence>
<dbReference type="PROSITE" id="PS50801">
    <property type="entry name" value="STAS"/>
    <property type="match status" value="1"/>
</dbReference>
<evidence type="ECO:0000256" key="3">
    <source>
        <dbReference type="ARBA" id="ARBA00022692"/>
    </source>
</evidence>
<dbReference type="CDD" id="cd07042">
    <property type="entry name" value="STAS_SulP_like_sulfate_transporter"/>
    <property type="match status" value="1"/>
</dbReference>
<evidence type="ECO:0000256" key="5">
    <source>
        <dbReference type="ARBA" id="ARBA00023136"/>
    </source>
</evidence>
<protein>
    <recommendedName>
        <fullName evidence="8">STAS domain-containing protein</fullName>
    </recommendedName>
</protein>
<dbReference type="InterPro" id="IPR001902">
    <property type="entry name" value="SLC26A/SulP_fam"/>
</dbReference>
<reference evidence="9 10" key="1">
    <citation type="journal article" date="2020" name="Nat. Food">
        <title>A phased Vanilla planifolia genome enables genetic improvement of flavour and production.</title>
        <authorList>
            <person name="Hasing T."/>
            <person name="Tang H."/>
            <person name="Brym M."/>
            <person name="Khazi F."/>
            <person name="Huang T."/>
            <person name="Chambers A.H."/>
        </authorList>
    </citation>
    <scope>NUCLEOTIDE SEQUENCE [LARGE SCALE GENOMIC DNA]</scope>
    <source>
        <tissue evidence="9">Leaf</tissue>
    </source>
</reference>
<accession>A0A835PM81</accession>
<keyword evidence="4 7" id="KW-1133">Transmembrane helix</keyword>
<dbReference type="PANTHER" id="PTHR11814">
    <property type="entry name" value="SULFATE TRANSPORTER"/>
    <property type="match status" value="1"/>
</dbReference>
<feature type="transmembrane region" description="Helical" evidence="7">
    <location>
        <begin position="399"/>
        <end position="420"/>
    </location>
</feature>
<feature type="transmembrane region" description="Helical" evidence="7">
    <location>
        <begin position="237"/>
        <end position="259"/>
    </location>
</feature>
<feature type="region of interest" description="Disordered" evidence="6">
    <location>
        <begin position="1"/>
        <end position="61"/>
    </location>
</feature>
<dbReference type="Gene3D" id="3.30.750.24">
    <property type="entry name" value="STAS domain"/>
    <property type="match status" value="1"/>
</dbReference>
<sequence length="740" mass="81696">MVLERACDRAPRVTSRAAGSSAPGHTASRGKKKKGKVHFNKLSSNKGKMNPKFMGAKSSKELGRPAVTLDNDVSLPSRVQDLEQLNIHKVSSAERKSTLPALKQGLGEVFFPDDPLHKFKDKPFHRKLVLGLQCLFPILQWAPQYDLHTLRSDTIAGITIATLAIPQGISYAKLANLPPIIGLCEFVQQPYSSFLPPLIYSILGSSRELAIGPVSISSVVMGSMLSEAVSPEKEPFLYLRLAFTATFFAGVFQASLGLFRLGFIMDYLSKPTVMGFMGGAAIITTLQQLKYLLGISNMPSQTSFVPFMLSMFHQRTQWKWETIVTGFSFLAFLMLAKQVSSRRHRLFWVSVAAPITSVIVATIISIAIEAEKHGIQIIGYVQQGANPFSTDLLIFSGPYFVYTIKVGIATGILSLTDALAAGRTFASLRNYQIDGNKEMMAIGLMNLMGSCTSCYITSGSISRTAVNHSAGCKTAFSNIVMASVVFIMMRFLMPVLYHTPDVVLSAIIIAGVIKLIDFPAAVHLWKVDKLDFITCLTAFFGVLFYSVQMGLAIAVGTSVLKILMHVTRPNIVIMGNVQGTHSYRNLEQYKEAKRVPSFLILGVESPIYFANSAYFLERIMRWIREEEERAANIKERGIRCVVLDMSTVTAIDTTGIDALLELKKTLKRSSLHLVLANPIGEVIEKLRASKAWEKFASKHIYMGVGEAIVAVSCLLEVMPKDKCFNNKFWKVYNNEAFLGI</sequence>
<feature type="compositionally biased region" description="Basic and acidic residues" evidence="6">
    <location>
        <begin position="1"/>
        <end position="11"/>
    </location>
</feature>
<dbReference type="AlphaFoldDB" id="A0A835PM81"/>
<dbReference type="NCBIfam" id="TIGR00815">
    <property type="entry name" value="sulP"/>
    <property type="match status" value="1"/>
</dbReference>
<evidence type="ECO:0000313" key="9">
    <source>
        <dbReference type="EMBL" id="KAG0454786.1"/>
    </source>
</evidence>
<evidence type="ECO:0000313" key="10">
    <source>
        <dbReference type="Proteomes" id="UP000636800"/>
    </source>
</evidence>
<gene>
    <name evidence="9" type="ORF">HPP92_024078</name>
</gene>
<organism evidence="9 10">
    <name type="scientific">Vanilla planifolia</name>
    <name type="common">Vanilla</name>
    <dbReference type="NCBI Taxonomy" id="51239"/>
    <lineage>
        <taxon>Eukaryota</taxon>
        <taxon>Viridiplantae</taxon>
        <taxon>Streptophyta</taxon>
        <taxon>Embryophyta</taxon>
        <taxon>Tracheophyta</taxon>
        <taxon>Spermatophyta</taxon>
        <taxon>Magnoliopsida</taxon>
        <taxon>Liliopsida</taxon>
        <taxon>Asparagales</taxon>
        <taxon>Orchidaceae</taxon>
        <taxon>Vanilloideae</taxon>
        <taxon>Vanilleae</taxon>
        <taxon>Vanilla</taxon>
    </lineage>
</organism>
<proteinExistence type="predicted"/>